<dbReference type="EMBL" id="FLRD01000736">
    <property type="protein sequence ID" value="SBT55537.1"/>
    <property type="molecule type" value="Genomic_DNA"/>
</dbReference>
<name>A0A1A9A6E9_PLAOA</name>
<dbReference type="Pfam" id="PF05795">
    <property type="entry name" value="Plasmodium_Vir"/>
    <property type="match status" value="1"/>
</dbReference>
<evidence type="ECO:0000313" key="5">
    <source>
        <dbReference type="Proteomes" id="UP000078555"/>
    </source>
</evidence>
<accession>A0A1A9A6E9</accession>
<evidence type="ECO:0000313" key="4">
    <source>
        <dbReference type="Proteomes" id="UP000078550"/>
    </source>
</evidence>
<keyword evidence="1" id="KW-0812">Transmembrane</keyword>
<organism evidence="2 4">
    <name type="scientific">Plasmodium ovale wallikeri</name>
    <dbReference type="NCBI Taxonomy" id="864142"/>
    <lineage>
        <taxon>Eukaryota</taxon>
        <taxon>Sar</taxon>
        <taxon>Alveolata</taxon>
        <taxon>Apicomplexa</taxon>
        <taxon>Aconoidasida</taxon>
        <taxon>Haemosporida</taxon>
        <taxon>Plasmodiidae</taxon>
        <taxon>Plasmodium</taxon>
        <taxon>Plasmodium (Plasmodium)</taxon>
    </lineage>
</organism>
<evidence type="ECO:0000313" key="3">
    <source>
        <dbReference type="EMBL" id="SBT55537.1"/>
    </source>
</evidence>
<keyword evidence="5" id="KW-1185">Reference proteome</keyword>
<proteinExistence type="predicted"/>
<dbReference type="AlphaFoldDB" id="A0A1A9A6E9"/>
<evidence type="ECO:0000313" key="2">
    <source>
        <dbReference type="EMBL" id="SBT52047.1"/>
    </source>
</evidence>
<feature type="transmembrane region" description="Helical" evidence="1">
    <location>
        <begin position="283"/>
        <end position="302"/>
    </location>
</feature>
<dbReference type="InterPro" id="IPR008780">
    <property type="entry name" value="Plasmodium_Vir"/>
</dbReference>
<gene>
    <name evidence="3" type="ORF">POVWA1_070710</name>
    <name evidence="2" type="ORF">POVWA2_062990</name>
</gene>
<reference evidence="4 5" key="2">
    <citation type="submission" date="2016-05" db="EMBL/GenBank/DDBJ databases">
        <authorList>
            <person name="Naeem Raeece"/>
        </authorList>
    </citation>
    <scope>NUCLEOTIDE SEQUENCE [LARGE SCALE GENOMIC DNA]</scope>
</reference>
<keyword evidence="1" id="KW-1133">Transmembrane helix</keyword>
<evidence type="ECO:0000256" key="1">
    <source>
        <dbReference type="SAM" id="Phobius"/>
    </source>
</evidence>
<keyword evidence="1" id="KW-0472">Membrane</keyword>
<protein>
    <submittedName>
        <fullName evidence="2">PIR Superfamily Protein</fullName>
    </submittedName>
</protein>
<reference evidence="2" key="1">
    <citation type="submission" date="2016-05" db="EMBL/GenBank/DDBJ databases">
        <authorList>
            <person name="Lavstsen T."/>
            <person name="Jespersen J.S."/>
        </authorList>
    </citation>
    <scope>NUCLEOTIDE SEQUENCE [LARGE SCALE GENOMIC DNA]</scope>
</reference>
<sequence length="358" mass="41833">MSENIEDPTLRKWNENYPFLIGLPLYRIYNNFSTYYNIRKNENAICKSSIASNILHSNDIISVCQKTQKILNNIKSIATSLKLANSNKLYEYLSYFLYEKIRKFTTNNNFKELYQALNDIKECDQLNGENCNIINFHNNNEEFDNKKELFFRNEIIQVIKDKYDIYFADEESFYKTYMNESAHLYNQVISANYCKYDQYYKKLLENFSYNFEETKIFLTSIDISATCTALNTKPSCETEVRVTELLQTGVEDSQSHLQNEAIAGSFGIDTLSSSTSNNGKGKTVGIISGMMFGILLLFLLFCKFTPLGTLLNHKIWKITNKFNRDYNTDDLTLDNLENEKMDLYNSTYKIQYHSLQYS</sequence>
<dbReference type="Proteomes" id="UP000078550">
    <property type="component" value="Unassembled WGS sequence"/>
</dbReference>
<dbReference type="EMBL" id="FLRE01000274">
    <property type="protein sequence ID" value="SBT52047.1"/>
    <property type="molecule type" value="Genomic_DNA"/>
</dbReference>
<dbReference type="Proteomes" id="UP000078555">
    <property type="component" value="Unassembled WGS sequence"/>
</dbReference>